<evidence type="ECO:0000313" key="1">
    <source>
        <dbReference type="EMBL" id="MDR9898750.1"/>
    </source>
</evidence>
<dbReference type="Proteomes" id="UP000667802">
    <property type="component" value="Unassembled WGS sequence"/>
</dbReference>
<proteinExistence type="predicted"/>
<organism evidence="1 2">
    <name type="scientific">Aetokthonos hydrillicola Thurmond2011</name>
    <dbReference type="NCBI Taxonomy" id="2712845"/>
    <lineage>
        <taxon>Bacteria</taxon>
        <taxon>Bacillati</taxon>
        <taxon>Cyanobacteriota</taxon>
        <taxon>Cyanophyceae</taxon>
        <taxon>Nostocales</taxon>
        <taxon>Hapalosiphonaceae</taxon>
        <taxon>Aetokthonos</taxon>
    </lineage>
</organism>
<reference evidence="2" key="1">
    <citation type="journal article" date="2021" name="Science">
        <title>Hunting the eagle killer: A cyanobacterial neurotoxin causes vacuolar myelinopathy.</title>
        <authorList>
            <person name="Breinlinger S."/>
            <person name="Phillips T.J."/>
            <person name="Haram B.N."/>
            <person name="Mares J."/>
            <person name="Martinez Yerena J.A."/>
            <person name="Hrouzek P."/>
            <person name="Sobotka R."/>
            <person name="Henderson W.M."/>
            <person name="Schmieder P."/>
            <person name="Williams S.M."/>
            <person name="Lauderdale J.D."/>
            <person name="Wilde H.D."/>
            <person name="Gerrin W."/>
            <person name="Kust A."/>
            <person name="Washington J.W."/>
            <person name="Wagner C."/>
            <person name="Geier B."/>
            <person name="Liebeke M."/>
            <person name="Enke H."/>
            <person name="Niedermeyer T.H.J."/>
            <person name="Wilde S.B."/>
        </authorList>
    </citation>
    <scope>NUCLEOTIDE SEQUENCE [LARGE SCALE GENOMIC DNA]</scope>
    <source>
        <strain evidence="2">Thurmond2011</strain>
    </source>
</reference>
<dbReference type="AlphaFoldDB" id="A0AAP5IBY0"/>
<accession>A0AAP5IBY0</accession>
<name>A0AAP5IBY0_9CYAN</name>
<evidence type="ECO:0000313" key="2">
    <source>
        <dbReference type="Proteomes" id="UP000667802"/>
    </source>
</evidence>
<gene>
    <name evidence="1" type="ORF">G7B40_029945</name>
</gene>
<protein>
    <submittedName>
        <fullName evidence="1">Uncharacterized protein</fullName>
    </submittedName>
</protein>
<sequence length="63" mass="7150">MALAESTYSNTLPDIPGYTVVEQLYVGYRASVYRAVEDASQRLLVIKLLQQDYPTFHDLQQLG</sequence>
<dbReference type="RefSeq" id="WP_208339988.1">
    <property type="nucleotide sequence ID" value="NZ_CAWQFN010000587.1"/>
</dbReference>
<dbReference type="EMBL" id="JAALHA020000019">
    <property type="protein sequence ID" value="MDR9898750.1"/>
    <property type="molecule type" value="Genomic_DNA"/>
</dbReference>
<comment type="caution">
    <text evidence="1">The sequence shown here is derived from an EMBL/GenBank/DDBJ whole genome shotgun (WGS) entry which is preliminary data.</text>
</comment>
<keyword evidence="2" id="KW-1185">Reference proteome</keyword>